<comment type="caution">
    <text evidence="9">The sequence shown here is derived from an EMBL/GenBank/DDBJ whole genome shotgun (WGS) entry which is preliminary data.</text>
</comment>
<dbReference type="Pfam" id="PF22544">
    <property type="entry name" value="HYDIN_VesB_CFA65-like_Ig"/>
    <property type="match status" value="4"/>
</dbReference>
<feature type="region of interest" description="Disordered" evidence="6">
    <location>
        <begin position="2162"/>
        <end position="2227"/>
    </location>
</feature>
<feature type="compositionally biased region" description="Polar residues" evidence="6">
    <location>
        <begin position="2178"/>
        <end position="2191"/>
    </location>
</feature>
<comment type="subcellular location">
    <subcellularLocation>
        <location evidence="1">Cell projection</location>
        <location evidence="1">Cilium</location>
    </subcellularLocation>
    <subcellularLocation>
        <location evidence="2">Cytoplasm</location>
    </subcellularLocation>
</comment>
<feature type="compositionally biased region" description="Basic and acidic residues" evidence="6">
    <location>
        <begin position="2590"/>
        <end position="2620"/>
    </location>
</feature>
<feature type="compositionally biased region" description="Basic and acidic residues" evidence="6">
    <location>
        <begin position="2484"/>
        <end position="2521"/>
    </location>
</feature>
<evidence type="ECO:0000256" key="5">
    <source>
        <dbReference type="ARBA" id="ARBA00023273"/>
    </source>
</evidence>
<dbReference type="InterPro" id="IPR013783">
    <property type="entry name" value="Ig-like_fold"/>
</dbReference>
<feature type="region of interest" description="Disordered" evidence="6">
    <location>
        <begin position="3816"/>
        <end position="3840"/>
    </location>
</feature>
<feature type="compositionally biased region" description="Basic and acidic residues" evidence="6">
    <location>
        <begin position="1757"/>
        <end position="1767"/>
    </location>
</feature>
<feature type="region of interest" description="Disordered" evidence="6">
    <location>
        <begin position="1757"/>
        <end position="1779"/>
    </location>
</feature>
<dbReference type="GO" id="GO:0003341">
    <property type="term" value="P:cilium movement"/>
    <property type="evidence" value="ECO:0007669"/>
    <property type="project" value="TreeGrafter"/>
</dbReference>
<dbReference type="InterPro" id="IPR033305">
    <property type="entry name" value="Hydin-like"/>
</dbReference>
<feature type="compositionally biased region" description="Basic residues" evidence="6">
    <location>
        <begin position="1768"/>
        <end position="1779"/>
    </location>
</feature>
<feature type="region of interest" description="Disordered" evidence="6">
    <location>
        <begin position="2741"/>
        <end position="2812"/>
    </location>
</feature>
<dbReference type="GO" id="GO:0005930">
    <property type="term" value="C:axoneme"/>
    <property type="evidence" value="ECO:0007669"/>
    <property type="project" value="TreeGrafter"/>
</dbReference>
<gene>
    <name evidence="9" type="ORF">NP493_503g02061</name>
</gene>
<dbReference type="NCBIfam" id="NF012200">
    <property type="entry name" value="choice_anch_D"/>
    <property type="match status" value="2"/>
</dbReference>
<evidence type="ECO:0000256" key="3">
    <source>
        <dbReference type="ARBA" id="ARBA00022490"/>
    </source>
</evidence>
<feature type="domain" description="HYDIN/VesB/CFA65-like Ig-like" evidence="8">
    <location>
        <begin position="4174"/>
        <end position="4277"/>
    </location>
</feature>
<organism evidence="9 10">
    <name type="scientific">Ridgeia piscesae</name>
    <name type="common">Tubeworm</name>
    <dbReference type="NCBI Taxonomy" id="27915"/>
    <lineage>
        <taxon>Eukaryota</taxon>
        <taxon>Metazoa</taxon>
        <taxon>Spiralia</taxon>
        <taxon>Lophotrochozoa</taxon>
        <taxon>Annelida</taxon>
        <taxon>Polychaeta</taxon>
        <taxon>Sedentaria</taxon>
        <taxon>Canalipalpata</taxon>
        <taxon>Sabellida</taxon>
        <taxon>Siboglinidae</taxon>
        <taxon>Ridgeia</taxon>
    </lineage>
</organism>
<evidence type="ECO:0008006" key="11">
    <source>
        <dbReference type="Google" id="ProtNLM"/>
    </source>
</evidence>
<dbReference type="InterPro" id="IPR027417">
    <property type="entry name" value="P-loop_NTPase"/>
</dbReference>
<feature type="region of interest" description="Disordered" evidence="6">
    <location>
        <begin position="3923"/>
        <end position="3943"/>
    </location>
</feature>
<evidence type="ECO:0000313" key="10">
    <source>
        <dbReference type="Proteomes" id="UP001209878"/>
    </source>
</evidence>
<reference evidence="9" key="1">
    <citation type="journal article" date="2023" name="Mol. Biol. Evol.">
        <title>Third-Generation Sequencing Reveals the Adaptive Role of the Epigenome in Three Deep-Sea Polychaetes.</title>
        <authorList>
            <person name="Perez M."/>
            <person name="Aroh O."/>
            <person name="Sun Y."/>
            <person name="Lan Y."/>
            <person name="Juniper S.K."/>
            <person name="Young C.R."/>
            <person name="Angers B."/>
            <person name="Qian P.Y."/>
        </authorList>
    </citation>
    <scope>NUCLEOTIDE SEQUENCE</scope>
    <source>
        <strain evidence="9">R07B-5</strain>
    </source>
</reference>
<dbReference type="Proteomes" id="UP001209878">
    <property type="component" value="Unassembled WGS sequence"/>
</dbReference>
<feature type="region of interest" description="Disordered" evidence="6">
    <location>
        <begin position="2331"/>
        <end position="2521"/>
    </location>
</feature>
<dbReference type="InterPro" id="IPR033768">
    <property type="entry name" value="Hydin_ADK"/>
</dbReference>
<feature type="domain" description="Hydin adenylate kinase-like" evidence="7">
    <location>
        <begin position="2074"/>
        <end position="2283"/>
    </location>
</feature>
<feature type="compositionally biased region" description="Basic and acidic residues" evidence="6">
    <location>
        <begin position="2750"/>
        <end position="2775"/>
    </location>
</feature>
<keyword evidence="10" id="KW-1185">Reference proteome</keyword>
<feature type="compositionally biased region" description="Basic and acidic residues" evidence="6">
    <location>
        <begin position="1949"/>
        <end position="1970"/>
    </location>
</feature>
<feature type="region of interest" description="Disordered" evidence="6">
    <location>
        <begin position="1934"/>
        <end position="2041"/>
    </location>
</feature>
<evidence type="ECO:0000259" key="7">
    <source>
        <dbReference type="Pfam" id="PF17213"/>
    </source>
</evidence>
<dbReference type="PANTHER" id="PTHR23053:SF0">
    <property type="entry name" value="HYDROCEPHALUS-INDUCING PROTEIN HOMOLOG"/>
    <property type="match status" value="1"/>
</dbReference>
<keyword evidence="3" id="KW-0963">Cytoplasm</keyword>
<dbReference type="Pfam" id="PF17213">
    <property type="entry name" value="Hydin_ADK"/>
    <property type="match status" value="1"/>
</dbReference>
<keyword evidence="5" id="KW-0966">Cell projection</keyword>
<dbReference type="InterPro" id="IPR053879">
    <property type="entry name" value="HYDIN_VesB_CFA65-like_Ig"/>
</dbReference>
<feature type="region of interest" description="Disordered" evidence="6">
    <location>
        <begin position="2568"/>
        <end position="2645"/>
    </location>
</feature>
<name>A0AAD9KYI7_RIDPI</name>
<feature type="domain" description="HYDIN/VesB/CFA65-like Ig-like" evidence="8">
    <location>
        <begin position="4635"/>
        <end position="4730"/>
    </location>
</feature>
<feature type="compositionally biased region" description="Acidic residues" evidence="6">
    <location>
        <begin position="1207"/>
        <end position="1226"/>
    </location>
</feature>
<feature type="compositionally biased region" description="Basic and acidic residues" evidence="6">
    <location>
        <begin position="2414"/>
        <end position="2439"/>
    </location>
</feature>
<evidence type="ECO:0000313" key="9">
    <source>
        <dbReference type="EMBL" id="KAK2179250.1"/>
    </source>
</evidence>
<feature type="compositionally biased region" description="Low complexity" evidence="6">
    <location>
        <begin position="1243"/>
        <end position="1253"/>
    </location>
</feature>
<dbReference type="EMBL" id="JAODUO010000503">
    <property type="protein sequence ID" value="KAK2179250.1"/>
    <property type="molecule type" value="Genomic_DNA"/>
</dbReference>
<evidence type="ECO:0000259" key="8">
    <source>
        <dbReference type="Pfam" id="PF22544"/>
    </source>
</evidence>
<feature type="compositionally biased region" description="Gly residues" evidence="6">
    <location>
        <begin position="2163"/>
        <end position="2172"/>
    </location>
</feature>
<protein>
    <recommendedName>
        <fullName evidence="11">Hydrocephalus-inducing protein</fullName>
    </recommendedName>
</protein>
<sequence>MPIGPFGEVIGTTGTLDALTDVSYKTKVIAPRNPKLIKGKMPELKLKPSQYMFQMSMNTEQKLANMHTINIPRKTELLDMSEISHQKASTINIDEPMFQPFPSEIFFQNFQPFETCEVPFQLRNNDKVPRLVKVTQENSPYFNIVSPSNVGHKVGPGLPTIFKIQFTPEENKDYYHELLCITEREKFVVPVRAIGARAIVDFPDEVVFPTGPVKNPNTKTLLVRNIGNRDAKFSLTTDKPFSVGCTNYTLAQNASTQIHIEFQPMEVGDHQKELVILYDTGERVYVSLYGAATNANVRLDKNSIRVENTYISMANQRMVIIHNRSSVIAHFRWTEFATQMEEDQQKDQYMSSLNLDEVTEKDKFMEECIADPALRDKMSILNRTFQNKRRFAHDIVDIGNIFVNSTHVYEVVLANKGDIDAIFSLIPPQTVFGPCFHFNPSEGIVMPDGHQAIEVTFNSAIIGDFKEEFKFQIDGSPSKLRITFTGSVIGPTFHFNVPRLIYDQVSFGFVNTLEATLYNTSLIPMTFSLRVPGDGTGENISKMAHYDSTIVETNITVPPKEFEIIPSSGVLEPKSSTKVAVAFCSNTVRKYDLSLVVDVAGVGSEVLSLPISARCVVPNISVLTPVLDYGRCFINHPYEHHVRLRNDTDLPTKYELVSQLDIQDAPILYSSPQPKGILEKHSVTEVPLIITPQRLEEMEITSQFVIFGRPEMPLPIHLTCIGEGPVIHVVPNELDWGQIPVLTDVVKTIRLSNESLIPAKFTTQLLRPNTVWRVDPPWGEVAPEDQLELVITAHLDDCVKFQDRIQIMVENTSSRTVFVAAHGIGTTIVIDPPMSPVLNLGPHFSKDPCQRLFTMTNKGRRHQSVVWTNEGIHNQKRPSKISNAHHKGSNPTPTSMLELSRPVFGLTPHRMDLNPGKSLNCILEGYVDTPQVVNERLLCHAITGRAGGKELIMKVSINCQFIAPLLEFSTRSVSFSIDKKPSDELTIQTQELEVTNVSSLPLTIVLNIEYPFDAFFALDNVVKELCLGVGDSKVIKVTFDPAYHPDAHSRTIDTKLTISYREHPHVDVVTLRGEVHFPNIEFEKSLVDFGCILNDTEVTRYVNITNCSPMDVRYHWSFLIDDEAVTIFMKPELPGHPHELVTDEMMDNAELAAGMDETLPLDLEDVLPPGWSTGSSHKKKVVRLATEDGKEEEEEEEKKDEEKSVDEGEEGEDSKVEEEEKAEDFVESVGTGTEPGKQDLLPVSVSGVGSSMGTQEDKITEEDEEIPDKSGGSEMPSMVEAEAPQAKQEPQVPSPVINPVLANLLQEHIERLPLGMEEIFDILPLYGELKPGDTEQVTLTFFGHANISSRVKAICNVEGGPSYEFQLKGQASFVDYKFDTLEIDCGKIMYDLVDEREITLFNTGLVGFAFTALGMDPGMANNPKPGIPVLSPHTGFIEANCQMTLTIRFLPGIPDVFHKTFPIQVAHFEPDNITVNGEGVFPRISLDLPRLVTEDYENLWKTARENVSSKTSMTEMVGVVGPTSPPKDAGDATAAMETPANQDPSDLEIQMEAERVVVCDFAQEMHAVTDDVDILIVGAPESELSPRLTQSTDTKKQKMKKLKPRPQLPEYLLNFGHVILGTVRTHIVRATNTGWFPSSFSVERGYLNKHGFNIELNRIRQLPGAPDHQTVDFVVSFDPRGANLGLGPIETKVPININNGPQVCICMKANVTMPDMSISSDVLEFEEVKCGECKVITIQLHNHMEVRCEWTATGVPQKERRRSDKHVPMHLRRKGKGQKLRPKTFETMPSYGFLLPGQRHNIQVKFMPAEERSYEQLVNFRLGQSSHRITLLCRGQGLEPHIEFERNLVEFGPVLPHSVGDEQEVLVRNKCPFPIEIYNLEFDKGYLEEEKILRLMKGYDEYNTIPLPPRTPLEKLPQELLEYYEEHMKKLEEEERARKEAEEAAYAARMEEQAKQEAEEKEAEEHKSDALLETLSKGDVTMSVVPPVPSDDAGSKHDMSVTESRHMKEPEKKESEHDESQMKEDEKAAQEETNALDVGELEEISPVSAAIARHLGIDLSPEGRAARNRCGVGIIVHGAPISGKTTTAVMLAKHYEVALVTVDSIVQEAIASGNTPAGMRARELCMDAARRRADEFRIYEGEDGEKKATAGLSVEALTAHTQGAGGAAGSGQAGHSVAHSTQMSNRKTSSMFEGKTIKPDKHHAGNVGGKAGTQISSGEGGSQVPSSPLPLSGPIAQRLSISGSIGGEDGLLSTVLPQELLVDILADRLMLNDCHRGVVFDGLDTLFSQNNLTTLHAVLRALNNRKFIYFVTLKLDYIRMKEEQKQAEEEKERLAQVKEEEEKQRLEDMSEDEYDALTEEEKARVDKRRLASKKERLRKEMQERHERERLEKEAQEAELRRLEDEKQLKKKRRQQDGKEKDSGKKDKEPKKMADAKSQDRVAQLKSQDGPKRGHGAESEVGKIGSGTDRPDSGLTNRVESAVAEDGKKKKEKSGKDGRRPISNDTQPGKKEGEGGQDDIIKDVTRSEAEMLLLQRFRTFEYNFKDICDLLDHWERALGVVRPPTPLDGAENMLDETTHAHPPSGKKGKKDKHDKGKDKEKDTDKKTAEKVTTEKAGKEVEALALPEEGDPTAETPQVLTQEEKKQKHLEEGIGVPHVIIDCHEASSRPPVDELLEADKLPSLEDVLDGLGLGENGPPVPPPATFAIVPYPVERNAPPGAEGGHYVFIASSQDDPNIGLEEKTVEEEPEEEKVPTPTKDDTPTKGRGKGKDKDQDKKGRKTSARGARDRGGLGRRVSSVVPSPPPGAQTPISEADGRLTIFRWVIPANGETVIRLRFVSEELGQFDQTLNFEIVGTRRRYQLYCRGTCAFPTISREPRIVFPHRKKNKRGDEIIHRKYLLTTEIFEFGPLLVGKSRDKYKERRYPENNETLTIQNTSPLEADVTFCFLEDSKGETFLLDPPSMVLKSGESQELNIWAYPKMPGTYEDALVCCIKENPEPVIFKIVCFGVRPELELDRKSLHFEKVLIHRKDTKTLFLRNTTLLPVQWRLSGLENLGDDFSMSQESGIIAAKSEFQLHSYFRALKPMSTSKKAVRLEVSDIDNIMGLVQTENIMIYAEAYDVALDMSFPKGADGGIDFDILRVMDEQKQICSLKNKGKYDIGYSFSFEPTDQCSAEILKMFSVVPQRGTLTAVDRPAQVQVVFRSTKEVVIKDQPILRCRVIEPNIGEEGEIIASIPIKLSVKSVYSKYNIVPVNDINFGPMLVNSKKIRTFVIENKGERFEFKYTIAKLVKEAARGEDKSKRGQDMGPGGVGGQTRLVLGPFTVSPAFGFILPGGQQVITVECIAETPDKFDETLAIDITGRDPGDKLQGIPYKLLCDACVPTINTREVSSIFEEHRICKNLSLWLNMHKLEQGGVFGEDENRFVFSNVLVGTRAKARFKISNDNKVPCDVVFSIRPMIGASTSSTKVLQQGSRSSDIFEVEPQREQIAAHSYIYAVVSFTPPSLQYYSAVFEALVENLTGGLHKTTNLIFEVSGEGNLPRVTIVSPSVRNKKGQPLLLYKKNLVGRMEVLPLKLTNEGTLASKVDIDLTDPDEVFSMRPSGTTKAVMTAMPEDGPDAIKRPHTASVVIAVGETATFDVIYKPTTPQRSQGHLRLSVINNQYEDSVVQLVGEGYIDDITLDKINSIFVPQPVSDDSDGNNADDDVEAAKSNHIQFGDCYINTPKVLTFAMTNHSKSDIMRFHWPAHDQLKFSPQIGHLHPGCSKDITVTFKATEPIVLQEAEVACRVVKINFTKAPTEGSDWDDRLRIVRWVDVNRPTTGTSVSNPDGSQKAPQSPIRPSKRKVVEMEVEPRFTEVAESARNIDLLVSSNADYCKPKVKINMIHFKDTLMLQTRVYEFQLANKGAVSMDFHWHLMADGTVPSPKAPRSVTFATGSTDTEEDEGYQPSIKMPLVVRGENIRPSTPPHSSVISDMAAYMPFTIEPETGMILPGKKTNIKVKFSPLDVSEFECQLTCSVPNVEPDRPEPIIAIRACSLMPYCHFDLEDSDYIRSARRNPELPGPNGAPAGTTLDPLTKVIEFKSIGINLKTYRTFHIVNPTDKEYKFHWDNEDLIHPKHVPNFKCYTPDGVIKSGKRAEIVFEFESSNLDLMESFWRFKIPTCNISVPFLLVGQATDPQIAFDRSHLNFGSLLIGHPATKTIQITNLESMPFNFAFVEGSCHASSHGTMLKVTPMEGAIQPNSSLTITITLVPSTDKEVNFNLICHINKKMERLMLNVKGEGYSMECLVMCEDSKGKSIELVSNGYNEINFGQVEMNETAIRNVSIVNSGKFNFDFTWMFPLKSASLVTEGAVQVPGDKNNMVAVKPMIDNVPHGNKHTCQLEFCPTRQISISNCHLQLKISNGPTYKLKVSGSGIAPGLSFSFVKHNFGACFIYHAGLPHKTKKLMITNRDKKEISIDCLYTPTDYLQHNFKAQVISPGEIITVAFDFYPRAAIKYTELVEFEVNGLSRNAIEFTGLGTEMKVETVDPNDKTINFGTLQVGQTVRKAVPIINRSPAQITMHVTIMPTNPRLFKQNSLKVAPSQEVTLPAKGGTMTVDVIFSPKSRINKFTEEVILECAGLMQPIFIVTGACHGMEIVLDTNSMPFGAVVQHSSYTRKLLMRNSGDIGAKFKWNIQKFAPDFSITPAEGYISASMQVSFDVTFHPSALSNDIRYDRLKCAIEGTKQTLSLTLTGMCVAVPPVKDVLHFVTAVRQKDTRNLMVPNRTNMHWNIRPIIEGEHWKGPEWLDVEPQSTKPYEITYQPVVMTTGGNDGKHMGTVFFPLPDGTGLLYNMSGTADPPKPNSRITRDVPCKTPYTEILSVYNWLKHPQRFRVKVEWIRPEKPDAGTIIDGLDYIDVGGNGKREYRLTFYANKESQPQIKVIFLNETTGEYQFYEIQFRAGRPGVLATFDLTTPVRQTLPYTIKLDNPLTYPITFSANCNSQDVMMPGQLSIPANSDGYFNLEYLPLKVGETQSRLEFTCNDLGLYMYDLNMKATQAGPERAVYFRTTLGSSQIHQARFINYAKQKTDYTCKVDNVDFHVDKTVAAAPGSSAGIEIAVDVTYEPSQIGESRGTLVLSSPIGGDYVVPLFGTCGAAKPQGPFIVKAGSTTSISFRNVFQNTTTFTFQVDNQLFHVMKPGESIRSHKDHRIIVGFDGCEGSAKAAVMGKLVVSCARSAGGSSNAQWIYYLKGVTP</sequence>
<dbReference type="SUPFAM" id="SSF52540">
    <property type="entry name" value="P-loop containing nucleoside triphosphate hydrolases"/>
    <property type="match status" value="1"/>
</dbReference>
<feature type="region of interest" description="Disordered" evidence="6">
    <location>
        <begin position="1517"/>
        <end position="1541"/>
    </location>
</feature>
<evidence type="ECO:0000256" key="4">
    <source>
        <dbReference type="ARBA" id="ARBA00023069"/>
    </source>
</evidence>
<dbReference type="GO" id="GO:1904158">
    <property type="term" value="P:axonemal central apparatus assembly"/>
    <property type="evidence" value="ECO:0007669"/>
    <property type="project" value="TreeGrafter"/>
</dbReference>
<dbReference type="PANTHER" id="PTHR23053">
    <property type="entry name" value="DLEC1 DELETED IN LUNG AND ESOPHAGEAL CANCER 1"/>
    <property type="match status" value="1"/>
</dbReference>
<dbReference type="Gene3D" id="2.60.40.10">
    <property type="entry name" value="Immunoglobulins"/>
    <property type="match status" value="22"/>
</dbReference>
<dbReference type="Gene3D" id="3.40.50.300">
    <property type="entry name" value="P-loop containing nucleotide triphosphate hydrolases"/>
    <property type="match status" value="1"/>
</dbReference>
<keyword evidence="4" id="KW-0969">Cilium</keyword>
<feature type="region of interest" description="Disordered" evidence="6">
    <location>
        <begin position="1164"/>
        <end position="1293"/>
    </location>
</feature>
<feature type="compositionally biased region" description="Basic and acidic residues" evidence="6">
    <location>
        <begin position="2448"/>
        <end position="2460"/>
    </location>
</feature>
<accession>A0AAD9KYI7</accession>
<feature type="compositionally biased region" description="Basic and acidic residues" evidence="6">
    <location>
        <begin position="2359"/>
        <end position="2407"/>
    </location>
</feature>
<evidence type="ECO:0000256" key="2">
    <source>
        <dbReference type="ARBA" id="ARBA00004496"/>
    </source>
</evidence>
<feature type="compositionally biased region" description="Basic and acidic residues" evidence="6">
    <location>
        <begin position="2331"/>
        <end position="2348"/>
    </location>
</feature>
<proteinExistence type="predicted"/>
<feature type="domain" description="HYDIN/VesB/CFA65-like Ig-like" evidence="8">
    <location>
        <begin position="198"/>
        <end position="291"/>
    </location>
</feature>
<feature type="compositionally biased region" description="Acidic residues" evidence="6">
    <location>
        <begin position="2349"/>
        <end position="2358"/>
    </location>
</feature>
<feature type="compositionally biased region" description="Basic and acidic residues" evidence="6">
    <location>
        <begin position="1993"/>
        <end position="2030"/>
    </location>
</feature>
<feature type="region of interest" description="Disordered" evidence="6">
    <location>
        <begin position="873"/>
        <end position="897"/>
    </location>
</feature>
<feature type="domain" description="HYDIN/VesB/CFA65-like Ig-like" evidence="8">
    <location>
        <begin position="390"/>
        <end position="486"/>
    </location>
</feature>
<evidence type="ECO:0000256" key="1">
    <source>
        <dbReference type="ARBA" id="ARBA00004138"/>
    </source>
</evidence>
<feature type="compositionally biased region" description="Polar residues" evidence="6">
    <location>
        <begin position="3816"/>
        <end position="3832"/>
    </location>
</feature>
<evidence type="ECO:0000256" key="6">
    <source>
        <dbReference type="SAM" id="MobiDB-lite"/>
    </source>
</evidence>
<feature type="compositionally biased region" description="Acidic residues" evidence="6">
    <location>
        <begin position="1189"/>
        <end position="1199"/>
    </location>
</feature>
<feature type="compositionally biased region" description="Basic residues" evidence="6">
    <location>
        <begin position="874"/>
        <end position="888"/>
    </location>
</feature>